<dbReference type="RefSeq" id="WP_207109496.1">
    <property type="nucleotide sequence ID" value="NZ_JAFLVR010000038.1"/>
</dbReference>
<organism evidence="2 3">
    <name type="scientific">Candidatus Enterococcus murrayae</name>
    <dbReference type="NCBI Taxonomy" id="2815321"/>
    <lineage>
        <taxon>Bacteria</taxon>
        <taxon>Bacillati</taxon>
        <taxon>Bacillota</taxon>
        <taxon>Bacilli</taxon>
        <taxon>Lactobacillales</taxon>
        <taxon>Enterococcaceae</taxon>
        <taxon>Enterococcus</taxon>
    </lineage>
</organism>
<feature type="transmembrane region" description="Helical" evidence="1">
    <location>
        <begin position="12"/>
        <end position="41"/>
    </location>
</feature>
<keyword evidence="1" id="KW-0812">Transmembrane</keyword>
<protein>
    <submittedName>
        <fullName evidence="2">Uncharacterized protein</fullName>
    </submittedName>
</protein>
<accession>A0ABS3HJW1</accession>
<gene>
    <name evidence="2" type="ORF">JZO85_15855</name>
</gene>
<evidence type="ECO:0000313" key="3">
    <source>
        <dbReference type="Proteomes" id="UP000664495"/>
    </source>
</evidence>
<evidence type="ECO:0000313" key="2">
    <source>
        <dbReference type="EMBL" id="MBO0453736.1"/>
    </source>
</evidence>
<keyword evidence="1" id="KW-1133">Transmembrane helix</keyword>
<evidence type="ECO:0000256" key="1">
    <source>
        <dbReference type="SAM" id="Phobius"/>
    </source>
</evidence>
<proteinExistence type="predicted"/>
<keyword evidence="1" id="KW-0472">Membrane</keyword>
<reference evidence="2 3" key="1">
    <citation type="submission" date="2021-03" db="EMBL/GenBank/DDBJ databases">
        <title>Enterococcal diversity collection.</title>
        <authorList>
            <person name="Gilmore M.S."/>
            <person name="Schwartzman J."/>
            <person name="Van Tyne D."/>
            <person name="Martin M."/>
            <person name="Earl A.M."/>
            <person name="Manson A.L."/>
            <person name="Straub T."/>
            <person name="Salamzade R."/>
            <person name="Saavedra J."/>
            <person name="Lebreton F."/>
            <person name="Prichula J."/>
            <person name="Schaufler K."/>
            <person name="Gaca A."/>
            <person name="Sgardioli B."/>
            <person name="Wagenaar J."/>
            <person name="Strong T."/>
        </authorList>
    </citation>
    <scope>NUCLEOTIDE SEQUENCE [LARGE SCALE GENOMIC DNA]</scope>
    <source>
        <strain evidence="2 3">MJM16</strain>
    </source>
</reference>
<dbReference type="EMBL" id="JAFLVR010000038">
    <property type="protein sequence ID" value="MBO0453736.1"/>
    <property type="molecule type" value="Genomic_DNA"/>
</dbReference>
<sequence length="57" mass="6516">MTIIIKPNTLFYIGIIIIVLNALFFDFNIFINILSFALILFSESILKVINSKLQSSH</sequence>
<comment type="caution">
    <text evidence="2">The sequence shown here is derived from an EMBL/GenBank/DDBJ whole genome shotgun (WGS) entry which is preliminary data.</text>
</comment>
<dbReference type="Proteomes" id="UP000664495">
    <property type="component" value="Unassembled WGS sequence"/>
</dbReference>
<keyword evidence="3" id="KW-1185">Reference proteome</keyword>
<name>A0ABS3HJW1_9ENTE</name>